<name>A0A1J4KLN2_9EUKA</name>
<organism evidence="1 2">
    <name type="scientific">Tritrichomonas foetus</name>
    <dbReference type="NCBI Taxonomy" id="1144522"/>
    <lineage>
        <taxon>Eukaryota</taxon>
        <taxon>Metamonada</taxon>
        <taxon>Parabasalia</taxon>
        <taxon>Tritrichomonadida</taxon>
        <taxon>Tritrichomonadidae</taxon>
        <taxon>Tritrichomonas</taxon>
    </lineage>
</organism>
<dbReference type="InterPro" id="IPR036641">
    <property type="entry name" value="HPT_dom_sf"/>
</dbReference>
<gene>
    <name evidence="1" type="ORF">TRFO_04321</name>
</gene>
<comment type="caution">
    <text evidence="1">The sequence shown here is derived from an EMBL/GenBank/DDBJ whole genome shotgun (WGS) entry which is preliminary data.</text>
</comment>
<reference evidence="1" key="1">
    <citation type="submission" date="2016-10" db="EMBL/GenBank/DDBJ databases">
        <authorList>
            <person name="Benchimol M."/>
            <person name="Almeida L.G."/>
            <person name="Vasconcelos A.T."/>
            <person name="Perreira-Neves A."/>
            <person name="Rosa I.A."/>
            <person name="Tasca T."/>
            <person name="Bogo M.R."/>
            <person name="de Souza W."/>
        </authorList>
    </citation>
    <scope>NUCLEOTIDE SEQUENCE [LARGE SCALE GENOMIC DNA]</scope>
    <source>
        <strain evidence="1">K</strain>
    </source>
</reference>
<dbReference type="AlphaFoldDB" id="A0A1J4KLN2"/>
<protein>
    <recommendedName>
        <fullName evidence="3">HPt domain-containing protein</fullName>
    </recommendedName>
</protein>
<keyword evidence="2" id="KW-1185">Reference proteome</keyword>
<dbReference type="GeneID" id="94826524"/>
<proteinExistence type="predicted"/>
<dbReference type="VEuPathDB" id="TrichDB:TRFO_04321"/>
<dbReference type="SUPFAM" id="SSF47226">
    <property type="entry name" value="Histidine-containing phosphotransfer domain, HPT domain"/>
    <property type="match status" value="1"/>
</dbReference>
<evidence type="ECO:0000313" key="2">
    <source>
        <dbReference type="Proteomes" id="UP000179807"/>
    </source>
</evidence>
<sequence>MSRESIRDEPVLDLEIVEQNEELMDEKFPDELLEDWNAVTVPTIKEIISGFKGMSDEDLRLKSHKCAGSALQLGGHQLGTALRTASHMIQAGSRSQAEEILEDVQGYYDAFDKAIQDSKK</sequence>
<dbReference type="OrthoDB" id="10260512at2759"/>
<dbReference type="Gene3D" id="1.20.120.160">
    <property type="entry name" value="HPT domain"/>
    <property type="match status" value="1"/>
</dbReference>
<dbReference type="GO" id="GO:0000160">
    <property type="term" value="P:phosphorelay signal transduction system"/>
    <property type="evidence" value="ECO:0007669"/>
    <property type="project" value="InterPro"/>
</dbReference>
<dbReference type="Proteomes" id="UP000179807">
    <property type="component" value="Unassembled WGS sequence"/>
</dbReference>
<dbReference type="EMBL" id="MLAK01000616">
    <property type="protein sequence ID" value="OHT10285.1"/>
    <property type="molecule type" value="Genomic_DNA"/>
</dbReference>
<evidence type="ECO:0008006" key="3">
    <source>
        <dbReference type="Google" id="ProtNLM"/>
    </source>
</evidence>
<dbReference type="RefSeq" id="XP_068363421.1">
    <property type="nucleotide sequence ID" value="XM_068491820.1"/>
</dbReference>
<evidence type="ECO:0000313" key="1">
    <source>
        <dbReference type="EMBL" id="OHT10285.1"/>
    </source>
</evidence>
<accession>A0A1J4KLN2</accession>